<name>A0A246FG35_9BACT</name>
<dbReference type="GO" id="GO:0016757">
    <property type="term" value="F:glycosyltransferase activity"/>
    <property type="evidence" value="ECO:0007669"/>
    <property type="project" value="InterPro"/>
</dbReference>
<evidence type="ECO:0000259" key="1">
    <source>
        <dbReference type="Pfam" id="PF00534"/>
    </source>
</evidence>
<dbReference type="Gene3D" id="3.40.50.2000">
    <property type="entry name" value="Glycogen Phosphorylase B"/>
    <property type="match status" value="1"/>
</dbReference>
<dbReference type="InterPro" id="IPR001296">
    <property type="entry name" value="Glyco_trans_1"/>
</dbReference>
<evidence type="ECO:0000313" key="3">
    <source>
        <dbReference type="Proteomes" id="UP000197277"/>
    </source>
</evidence>
<dbReference type="Proteomes" id="UP000197277">
    <property type="component" value="Unassembled WGS sequence"/>
</dbReference>
<evidence type="ECO:0000313" key="2">
    <source>
        <dbReference type="EMBL" id="OWP61481.1"/>
    </source>
</evidence>
<keyword evidence="3" id="KW-1185">Reference proteome</keyword>
<proteinExistence type="predicted"/>
<dbReference type="RefSeq" id="WP_088466080.1">
    <property type="nucleotide sequence ID" value="NZ_NIRR01000062.1"/>
</dbReference>
<organism evidence="2 3">
    <name type="scientific">Hymenobacter amundsenii</name>
    <dbReference type="NCBI Taxonomy" id="2006685"/>
    <lineage>
        <taxon>Bacteria</taxon>
        <taxon>Pseudomonadati</taxon>
        <taxon>Bacteroidota</taxon>
        <taxon>Cytophagia</taxon>
        <taxon>Cytophagales</taxon>
        <taxon>Hymenobacteraceae</taxon>
        <taxon>Hymenobacter</taxon>
    </lineage>
</organism>
<comment type="caution">
    <text evidence="2">The sequence shown here is derived from an EMBL/GenBank/DDBJ whole genome shotgun (WGS) entry which is preliminary data.</text>
</comment>
<reference evidence="2 3" key="1">
    <citation type="submission" date="2017-06" db="EMBL/GenBank/DDBJ databases">
        <title>Hymenobacter amundsenii sp. nov. isolated from regoliths in Antarctica.</title>
        <authorList>
            <person name="Sedlacek I."/>
            <person name="Kralova S."/>
            <person name="Pantucek R."/>
            <person name="Svec P."/>
            <person name="Holochova P."/>
            <person name="Stankova E."/>
            <person name="Vrbovska V."/>
            <person name="Busse H.-J."/>
        </authorList>
    </citation>
    <scope>NUCLEOTIDE SEQUENCE [LARGE SCALE GENOMIC DNA]</scope>
    <source>
        <strain evidence="2 3">CCM 8682</strain>
    </source>
</reference>
<protein>
    <recommendedName>
        <fullName evidence="1">Glycosyl transferase family 1 domain-containing protein</fullName>
    </recommendedName>
</protein>
<accession>A0A246FG35</accession>
<dbReference type="EMBL" id="NIRR01000062">
    <property type="protein sequence ID" value="OWP61481.1"/>
    <property type="molecule type" value="Genomic_DNA"/>
</dbReference>
<dbReference type="SUPFAM" id="SSF53756">
    <property type="entry name" value="UDP-Glycosyltransferase/glycogen phosphorylase"/>
    <property type="match status" value="1"/>
</dbReference>
<sequence length="406" mass="45825">MKTRTVIVFVYNSADDPLFKGNLLPLLFQMSENQPDLRFHLITYEQKKYALTEGERQERMAEWAKSQITWHPLTWHSGRFKLAKKAYDLAVGFALCLALRLQGAQTIMGMCTVAGSFAFIIAKLSGLRYFGYQYEPHSEFMRDCGVWPADGLAYRSLHYVEGLVGRHADILSTGTSHMLTRLENWHSTAHTYRLPTGVDEMRFEFTATGRAQVRARYGLKETQPVILYLGKFGDLYYSTEVGALFQGLSDEILGLHLLIVTPDEPEYVKGLMKAAGVAEDTFTITRSRYEEVPAYISAADFGLVAVPPLPSQRFRSPIKVGEYLCCGLPYLVCKGVSEDDLVANQYGVGVVVDRFDRREGARMATEVAEFLAEDKEKLRSRCREAGIAYRGLQQFLPIANDIFARL</sequence>
<dbReference type="AlphaFoldDB" id="A0A246FG35"/>
<dbReference type="Pfam" id="PF00534">
    <property type="entry name" value="Glycos_transf_1"/>
    <property type="match status" value="1"/>
</dbReference>
<feature type="domain" description="Glycosyl transferase family 1" evidence="1">
    <location>
        <begin position="212"/>
        <end position="386"/>
    </location>
</feature>
<dbReference type="OrthoDB" id="1220440at2"/>
<gene>
    <name evidence="2" type="ORF">CDA63_19235</name>
</gene>